<gene>
    <name evidence="1" type="ORF">TTHT_1182</name>
</gene>
<dbReference type="EMBL" id="AP017470">
    <property type="protein sequence ID" value="BBB32712.1"/>
    <property type="molecule type" value="Genomic_DNA"/>
</dbReference>
<proteinExistence type="predicted"/>
<dbReference type="Proteomes" id="UP000595564">
    <property type="component" value="Chromosome"/>
</dbReference>
<keyword evidence="2" id="KW-1185">Reference proteome</keyword>
<sequence length="212" mass="25664">MLILSVVLLFEAYLLYSTHKKYIDNKNEMVRREKEIKKELKRNEFYGIYKSGSSQFYDIPLRITDGKTKYIIILNLNTLRDRIFPCKCKNDFDLYGYSVFLTKLLEFNFPISVDKDMKKNLYKFCPVFVRYDYYKKLAKEWDKLSLDELLSKYTTYNKLYGYVWDYEKFKTPQKAISLQAYLFFKYRIFVSNIDCVKCIYVLEGNILKPRNK</sequence>
<name>A0A7R6PU49_9BACT</name>
<evidence type="ECO:0000313" key="2">
    <source>
        <dbReference type="Proteomes" id="UP000595564"/>
    </source>
</evidence>
<protein>
    <submittedName>
        <fullName evidence="1">Uncharacterized protein</fullName>
    </submittedName>
</protein>
<dbReference type="KEGG" id="thyd:TTHT_1182"/>
<accession>A0A7R6PU49</accession>
<evidence type="ECO:0000313" key="1">
    <source>
        <dbReference type="EMBL" id="BBB32712.1"/>
    </source>
</evidence>
<dbReference type="AlphaFoldDB" id="A0A7R6PU49"/>
<organism evidence="1 2">
    <name type="scientific">Thermotomaculum hydrothermale</name>
    <dbReference type="NCBI Taxonomy" id="981385"/>
    <lineage>
        <taxon>Bacteria</taxon>
        <taxon>Pseudomonadati</taxon>
        <taxon>Acidobacteriota</taxon>
        <taxon>Holophagae</taxon>
        <taxon>Thermotomaculales</taxon>
        <taxon>Thermotomaculaceae</taxon>
        <taxon>Thermotomaculum</taxon>
    </lineage>
</organism>
<reference evidence="1 2" key="1">
    <citation type="journal article" date="2012" name="Extremophiles">
        <title>Thermotomaculum hydrothermale gen. nov., sp. nov., a novel heterotrophic thermophile within the phylum Acidobacteria from a deep-sea hydrothermal vent chimney in the Southern Okinawa Trough.</title>
        <authorList>
            <person name="Izumi H."/>
            <person name="Nunoura T."/>
            <person name="Miyazaki M."/>
            <person name="Mino S."/>
            <person name="Toki T."/>
            <person name="Takai K."/>
            <person name="Sako Y."/>
            <person name="Sawabe T."/>
            <person name="Nakagawa S."/>
        </authorList>
    </citation>
    <scope>NUCLEOTIDE SEQUENCE [LARGE SCALE GENOMIC DNA]</scope>
    <source>
        <strain evidence="1 2">AC55</strain>
    </source>
</reference>